<sequence>PNQEQTVTISSFAPDRQEFTTERYLLGLNAMTKAREIRTKYGNRKCTGDAKALADVEDMVKAIRAELPGQSNERLVYECVKAE</sequence>
<proteinExistence type="predicted"/>
<evidence type="ECO:0000313" key="1">
    <source>
        <dbReference type="EMBL" id="VAW04746.1"/>
    </source>
</evidence>
<dbReference type="EMBL" id="UOEF01000415">
    <property type="protein sequence ID" value="VAW04746.1"/>
    <property type="molecule type" value="Genomic_DNA"/>
</dbReference>
<gene>
    <name evidence="1" type="ORF">MNBD_ALPHA04-297</name>
</gene>
<feature type="non-terminal residue" evidence="1">
    <location>
        <position position="1"/>
    </location>
</feature>
<dbReference type="AlphaFoldDB" id="A0A3B0TCT5"/>
<protein>
    <submittedName>
        <fullName evidence="1">Uncharacterized protein</fullName>
    </submittedName>
</protein>
<name>A0A3B0TCT5_9ZZZZ</name>
<organism evidence="1">
    <name type="scientific">hydrothermal vent metagenome</name>
    <dbReference type="NCBI Taxonomy" id="652676"/>
    <lineage>
        <taxon>unclassified sequences</taxon>
        <taxon>metagenomes</taxon>
        <taxon>ecological metagenomes</taxon>
    </lineage>
</organism>
<accession>A0A3B0TCT5</accession>
<reference evidence="1" key="1">
    <citation type="submission" date="2018-06" db="EMBL/GenBank/DDBJ databases">
        <authorList>
            <person name="Zhirakovskaya E."/>
        </authorList>
    </citation>
    <scope>NUCLEOTIDE SEQUENCE</scope>
</reference>